<dbReference type="InterPro" id="IPR036866">
    <property type="entry name" value="RibonucZ/Hydroxyglut_hydro"/>
</dbReference>
<keyword evidence="1" id="KW-0378">Hydrolase</keyword>
<proteinExistence type="predicted"/>
<dbReference type="GO" id="GO:0016787">
    <property type="term" value="F:hydrolase activity"/>
    <property type="evidence" value="ECO:0007669"/>
    <property type="project" value="UniProtKB-KW"/>
</dbReference>
<dbReference type="InterPro" id="IPR041636">
    <property type="entry name" value="RNase_J_C"/>
</dbReference>
<gene>
    <name evidence="1" type="primary">rnj</name>
    <name evidence="1" type="ORF">N508_001303</name>
</gene>
<dbReference type="PANTHER" id="PTHR43694:SF1">
    <property type="entry name" value="RIBONUCLEASE J"/>
    <property type="match status" value="1"/>
</dbReference>
<reference evidence="1" key="3">
    <citation type="submission" date="2022-06" db="EMBL/GenBank/DDBJ databases">
        <title>Resources to Facilitate Use of the Altered Schaedler Flora (ASF) Mouse Model to Study Microbiome Function.</title>
        <authorList>
            <person name="Proctor A."/>
            <person name="Parvinroo S."/>
            <person name="Richie T."/>
            <person name="Jia X."/>
            <person name="Lee S.T.M."/>
            <person name="Karp P.D."/>
            <person name="Paley S."/>
            <person name="Kostic A.D."/>
            <person name="Pierre J.F."/>
            <person name="Wannemuehler M.J."/>
            <person name="Phillips G.J."/>
        </authorList>
    </citation>
    <scope>NUCLEOTIDE SEQUENCE</scope>
    <source>
        <strain evidence="1">ASF457</strain>
    </source>
</reference>
<dbReference type="Gene3D" id="3.40.50.10710">
    <property type="entry name" value="Metallo-hydrolase/oxidoreductase"/>
    <property type="match status" value="1"/>
</dbReference>
<dbReference type="Pfam" id="PF00753">
    <property type="entry name" value="Lactamase_B"/>
    <property type="match status" value="1"/>
</dbReference>
<dbReference type="InterPro" id="IPR001587">
    <property type="entry name" value="RNase_J_CS"/>
</dbReference>
<dbReference type="AlphaFoldDB" id="V2RLF3"/>
<dbReference type="PANTHER" id="PTHR43694">
    <property type="entry name" value="RIBONUCLEASE J"/>
    <property type="match status" value="1"/>
</dbReference>
<evidence type="ECO:0000313" key="2">
    <source>
        <dbReference type="Proteomes" id="UP000017429"/>
    </source>
</evidence>
<dbReference type="SUPFAM" id="SSF56281">
    <property type="entry name" value="Metallo-hydrolase/oxidoreductase"/>
    <property type="match status" value="1"/>
</dbReference>
<name>V2RLF3_9BACT</name>
<dbReference type="KEGG" id="msch:N508_001303"/>
<sequence>MKISVSSLGGVGEIGMNMYIYETDRYAVIVDCGVKFTKSDEIGVDLIIPDFSYIETIKYKKIMLIITHAHEDHIGAVPYLIKEYPDIAVVCGRYSWDILNKRLDEHNISVNQIYIEDFKSFEWGDFEITAYPISHSIHGTYAVMLKIAEEFKVVHISDYKIDSSPVTCTPFPLKEFISFGKDGIDLLMADSTNVIKNGFTKGEYQVTKGIEEVFKKASGRIFFTTFASNTERLQTVFNAAEKYGRKVALEGSSMIKHVDTARKHGRLSFNDDILISRKQVEKLDDNKICFIATGSQGEGVSVITKIAENDYSNIKVRKNDTFIFSSRIIPGNEHRLIYIMNNVYAKGGSVITADDLPIHVSGHAAKEDALLLLKILKPKYLVPIHGEVQHLVKHKKLAADYGMHDENIIFFLSGNKIIFENGSFKEMQEIPAGKRYVDLNTEEFLTSDGLKERKKLAINGAVVVVNSAENVENIKEDDIIIQLIGFSIEKEYINILKQSIIEYSQIEESGINQKIEFSEYTEQTVKRFFKKRFNRRPFISIINTHNGAV</sequence>
<dbReference type="InterPro" id="IPR055132">
    <property type="entry name" value="RNase_J_b_CASP"/>
</dbReference>
<dbReference type="Pfam" id="PF17770">
    <property type="entry name" value="RNase_J_C"/>
    <property type="match status" value="1"/>
</dbReference>
<dbReference type="EC" id="3.1.-.-" evidence="1"/>
<dbReference type="PROSITE" id="PS01292">
    <property type="entry name" value="UPF0036"/>
    <property type="match status" value="1"/>
</dbReference>
<reference evidence="1" key="2">
    <citation type="submission" date="2022-05" db="EMBL/GenBank/DDBJ databases">
        <authorList>
            <person name="Proctor A.L."/>
            <person name="Phillips G.J."/>
            <person name="Wannemuehler M.J."/>
        </authorList>
    </citation>
    <scope>NUCLEOTIDE SEQUENCE</scope>
    <source>
        <strain evidence="1">ASF457</strain>
    </source>
</reference>
<dbReference type="Pfam" id="PF22505">
    <property type="entry name" value="RNase_J_b_CASP"/>
    <property type="match status" value="1"/>
</dbReference>
<dbReference type="InterPro" id="IPR011108">
    <property type="entry name" value="RMMBL"/>
</dbReference>
<organism evidence="1 2">
    <name type="scientific">Mucispirillum schaedleri ASF457</name>
    <dbReference type="NCBI Taxonomy" id="1379858"/>
    <lineage>
        <taxon>Bacteria</taxon>
        <taxon>Pseudomonadati</taxon>
        <taxon>Deferribacterota</taxon>
        <taxon>Deferribacteres</taxon>
        <taxon>Deferribacterales</taxon>
        <taxon>Mucispirillaceae</taxon>
        <taxon>Mucispirillum</taxon>
    </lineage>
</organism>
<reference evidence="1" key="1">
    <citation type="journal article" date="2014" name="Genome Announc.">
        <title>Draft genome sequences of the altered schaedler flora, a defined bacterial community from gnotobiotic mice.</title>
        <authorList>
            <person name="Wannemuehler M.J."/>
            <person name="Overstreet A.M."/>
            <person name="Ward D.V."/>
            <person name="Phillips G.J."/>
        </authorList>
    </citation>
    <scope>NUCLEOTIDE SEQUENCE</scope>
    <source>
        <strain evidence="1">ASF457</strain>
    </source>
</reference>
<keyword evidence="2" id="KW-1185">Reference proteome</keyword>
<protein>
    <submittedName>
        <fullName evidence="1">Ribonuclease J</fullName>
        <ecNumber evidence="1">3.1.-.-</ecNumber>
    </submittedName>
</protein>
<dbReference type="CDD" id="cd07714">
    <property type="entry name" value="RNaseJ_MBL-fold"/>
    <property type="match status" value="1"/>
</dbReference>
<dbReference type="eggNOG" id="COG0595">
    <property type="taxonomic scope" value="Bacteria"/>
</dbReference>
<dbReference type="OrthoDB" id="9758375at2"/>
<dbReference type="Gene3D" id="3.60.15.10">
    <property type="entry name" value="Ribonuclease Z/Hydroxyacylglutathione hydrolase-like"/>
    <property type="match status" value="1"/>
</dbReference>
<accession>V2RLF3</accession>
<dbReference type="Gene3D" id="3.10.20.580">
    <property type="match status" value="1"/>
</dbReference>
<evidence type="ECO:0000313" key="1">
    <source>
        <dbReference type="EMBL" id="USF24220.1"/>
    </source>
</evidence>
<dbReference type="Proteomes" id="UP000017429">
    <property type="component" value="Chromosome"/>
</dbReference>
<dbReference type="RefSeq" id="WP_023275588.1">
    <property type="nucleotide sequence ID" value="NZ_CP097562.1"/>
</dbReference>
<dbReference type="InterPro" id="IPR001279">
    <property type="entry name" value="Metallo-B-lactamas"/>
</dbReference>
<dbReference type="EMBL" id="CP097562">
    <property type="protein sequence ID" value="USF24220.1"/>
    <property type="molecule type" value="Genomic_DNA"/>
</dbReference>
<dbReference type="InterPro" id="IPR042173">
    <property type="entry name" value="RNase_J_2"/>
</dbReference>
<dbReference type="SMART" id="SM00849">
    <property type="entry name" value="Lactamase_B"/>
    <property type="match status" value="1"/>
</dbReference>
<dbReference type="Pfam" id="PF07521">
    <property type="entry name" value="RMMBL"/>
    <property type="match status" value="1"/>
</dbReference>